<name>A0ABQ3B8F0_9GAMM</name>
<comment type="caution">
    <text evidence="3">The sequence shown here is derived from an EMBL/GenBank/DDBJ whole genome shotgun (WGS) entry which is preliminary data.</text>
</comment>
<evidence type="ECO:0000259" key="2">
    <source>
        <dbReference type="Pfam" id="PF13448"/>
    </source>
</evidence>
<evidence type="ECO:0000259" key="1">
    <source>
        <dbReference type="Pfam" id="PF07589"/>
    </source>
</evidence>
<dbReference type="NCBIfam" id="TIGR02595">
    <property type="entry name" value="PEP_CTERM"/>
    <property type="match status" value="1"/>
</dbReference>
<evidence type="ECO:0000313" key="3">
    <source>
        <dbReference type="EMBL" id="GGY80300.1"/>
    </source>
</evidence>
<dbReference type="InterPro" id="IPR013424">
    <property type="entry name" value="Ice-binding_C"/>
</dbReference>
<dbReference type="Pfam" id="PF13448">
    <property type="entry name" value="DUF4114"/>
    <property type="match status" value="1"/>
</dbReference>
<feature type="domain" description="DUF4114" evidence="2">
    <location>
        <begin position="185"/>
        <end position="254"/>
    </location>
</feature>
<dbReference type="Pfam" id="PF07589">
    <property type="entry name" value="PEP-CTERM"/>
    <property type="match status" value="1"/>
</dbReference>
<organism evidence="3 4">
    <name type="scientific">Marinobacter zhanjiangensis</name>
    <dbReference type="NCBI Taxonomy" id="578215"/>
    <lineage>
        <taxon>Bacteria</taxon>
        <taxon>Pseudomonadati</taxon>
        <taxon>Pseudomonadota</taxon>
        <taxon>Gammaproteobacteria</taxon>
        <taxon>Pseudomonadales</taxon>
        <taxon>Marinobacteraceae</taxon>
        <taxon>Marinobacter</taxon>
    </lineage>
</organism>
<dbReference type="InterPro" id="IPR025193">
    <property type="entry name" value="DUF4114"/>
</dbReference>
<dbReference type="EMBL" id="BMXV01000007">
    <property type="protein sequence ID" value="GGY80300.1"/>
    <property type="molecule type" value="Genomic_DNA"/>
</dbReference>
<evidence type="ECO:0000313" key="4">
    <source>
        <dbReference type="Proteomes" id="UP000601597"/>
    </source>
</evidence>
<protein>
    <recommendedName>
        <fullName evidence="5">PEP-CTERM protein-sorting domain-containing protein</fullName>
    </recommendedName>
</protein>
<accession>A0ABQ3B8F0</accession>
<keyword evidence="4" id="KW-1185">Reference proteome</keyword>
<dbReference type="Proteomes" id="UP000601597">
    <property type="component" value="Unassembled WGS sequence"/>
</dbReference>
<evidence type="ECO:0008006" key="5">
    <source>
        <dbReference type="Google" id="ProtNLM"/>
    </source>
</evidence>
<sequence>MGRKAKDLPETAWLHEHYMDLEQNNRRITMKTKSLALLAGLSVAAFSAQASLVSSTSDDGVNLQSVLDGITDSGSSSVNVYNDHLGDGLDSYWNITASGGSVATFVIEIAGNENINTFGVYDRSNSNNYLELFSGPASSGNGFQSSVTLSMLDDGSGSFDVQALGAGVYNTGTFNTKQFGYYLGTANGPTFYSDSSLNTDGSDQMVAYQGTGDDVTIDGFSGGEWTANEYILAWEDLLYADSDQDFNDLVVMVESVSPVPEPGTLALLGLGILGLGAARRRAA</sequence>
<proteinExistence type="predicted"/>
<reference evidence="4" key="1">
    <citation type="journal article" date="2019" name="Int. J. Syst. Evol. Microbiol.">
        <title>The Global Catalogue of Microorganisms (GCM) 10K type strain sequencing project: providing services to taxonomists for standard genome sequencing and annotation.</title>
        <authorList>
            <consortium name="The Broad Institute Genomics Platform"/>
            <consortium name="The Broad Institute Genome Sequencing Center for Infectious Disease"/>
            <person name="Wu L."/>
            <person name="Ma J."/>
        </authorList>
    </citation>
    <scope>NUCLEOTIDE SEQUENCE [LARGE SCALE GENOMIC DNA]</scope>
    <source>
        <strain evidence="4">KCTC 22280</strain>
    </source>
</reference>
<gene>
    <name evidence="3" type="ORF">GCM10007071_29530</name>
</gene>
<feature type="domain" description="Ice-binding protein C-terminal" evidence="1">
    <location>
        <begin position="258"/>
        <end position="281"/>
    </location>
</feature>